<organism evidence="1 2">
    <name type="scientific">Candidatus Colimorpha enterica</name>
    <dbReference type="NCBI Taxonomy" id="3083063"/>
    <lineage>
        <taxon>Bacteria</taxon>
        <taxon>Pseudomonadati</taxon>
        <taxon>Bacteroidota</taxon>
        <taxon>Bacteroidia</taxon>
        <taxon>Bacteroidales</taxon>
        <taxon>Candidatus Colimorpha</taxon>
    </lineage>
</organism>
<sequence length="184" mass="21053">MQAQLKDKNDIKIFILYLMRHVGRPLDFVSINDIVVQDGYVGYFDFVECFAELLEAGNIEEMAGEGKEGDEIYRVTEQGAYVVDTLDSRIINNIKEKSLKSALRLLSFKERGAKVKFDFGTLKNGRFEADCVISEKDEEIMHVTLTLESANQLEKIRHNFYDKPEVVYRGILAVLTGEVNYLID</sequence>
<reference evidence="1 2" key="1">
    <citation type="submission" date="2022-03" db="EMBL/GenBank/DDBJ databases">
        <title>Metagenome-assembled genomes from swine fecal metagenomes.</title>
        <authorList>
            <person name="Holman D.B."/>
            <person name="Kommadath A."/>
        </authorList>
    </citation>
    <scope>NUCLEOTIDE SEQUENCE [LARGE SCALE GENOMIC DNA]</scope>
    <source>
        <strain evidence="1">SUG147</strain>
    </source>
</reference>
<proteinExistence type="predicted"/>
<name>A0AAE3FHU9_9BACT</name>
<evidence type="ECO:0000313" key="2">
    <source>
        <dbReference type="Proteomes" id="UP001139365"/>
    </source>
</evidence>
<comment type="caution">
    <text evidence="1">The sequence shown here is derived from an EMBL/GenBank/DDBJ whole genome shotgun (WGS) entry which is preliminary data.</text>
</comment>
<gene>
    <name evidence="1" type="ORF">MR241_05515</name>
</gene>
<dbReference type="EMBL" id="JALEMU010000085">
    <property type="protein sequence ID" value="MCI5755734.1"/>
    <property type="molecule type" value="Genomic_DNA"/>
</dbReference>
<dbReference type="InterPro" id="IPR025374">
    <property type="entry name" value="DUF4364"/>
</dbReference>
<dbReference type="Proteomes" id="UP001139365">
    <property type="component" value="Unassembled WGS sequence"/>
</dbReference>
<accession>A0AAE3FHU9</accession>
<dbReference type="Pfam" id="PF14277">
    <property type="entry name" value="DUF4364"/>
    <property type="match status" value="1"/>
</dbReference>
<dbReference type="AlphaFoldDB" id="A0AAE3FHU9"/>
<evidence type="ECO:0000313" key="1">
    <source>
        <dbReference type="EMBL" id="MCI5755734.1"/>
    </source>
</evidence>
<protein>
    <submittedName>
        <fullName evidence="1">DUF4364 family protein</fullName>
    </submittedName>
</protein>